<dbReference type="EMBL" id="LSYV01001175">
    <property type="protein sequence ID" value="KXZ40954.1"/>
    <property type="molecule type" value="Genomic_DNA"/>
</dbReference>
<dbReference type="AlphaFoldDB" id="A0A150FTL6"/>
<accession>A0A150FTL6</accession>
<evidence type="ECO:0000313" key="1">
    <source>
        <dbReference type="EMBL" id="KXZ40954.1"/>
    </source>
</evidence>
<comment type="caution">
    <text evidence="1">The sequence shown here is derived from an EMBL/GenBank/DDBJ whole genome shotgun (WGS) entry which is preliminary data.</text>
</comment>
<sequence length="115" mass="12596">MVREAQYVTVYNSRNKDKDCVGQYLDRIKLLVPGKAPLLVATHALEDNFIGQEPSEPDLEAHGIDSKAIMRLSSKTGRGVEELKQAIISAAAKMSGPSDWLSQANLKVREEVGAM</sequence>
<protein>
    <submittedName>
        <fullName evidence="1">Uncharacterized protein</fullName>
    </submittedName>
</protein>
<evidence type="ECO:0000313" key="2">
    <source>
        <dbReference type="Proteomes" id="UP000075714"/>
    </source>
</evidence>
<organism evidence="1 2">
    <name type="scientific">Gonium pectorale</name>
    <name type="common">Green alga</name>
    <dbReference type="NCBI Taxonomy" id="33097"/>
    <lineage>
        <taxon>Eukaryota</taxon>
        <taxon>Viridiplantae</taxon>
        <taxon>Chlorophyta</taxon>
        <taxon>core chlorophytes</taxon>
        <taxon>Chlorophyceae</taxon>
        <taxon>CS clade</taxon>
        <taxon>Chlamydomonadales</taxon>
        <taxon>Volvocaceae</taxon>
        <taxon>Gonium</taxon>
    </lineage>
</organism>
<reference evidence="2" key="1">
    <citation type="journal article" date="2016" name="Nat. Commun.">
        <title>The Gonium pectorale genome demonstrates co-option of cell cycle regulation during the evolution of multicellularity.</title>
        <authorList>
            <person name="Hanschen E.R."/>
            <person name="Marriage T.N."/>
            <person name="Ferris P.J."/>
            <person name="Hamaji T."/>
            <person name="Toyoda A."/>
            <person name="Fujiyama A."/>
            <person name="Neme R."/>
            <person name="Noguchi H."/>
            <person name="Minakuchi Y."/>
            <person name="Suzuki M."/>
            <person name="Kawai-Toyooka H."/>
            <person name="Smith D.R."/>
            <person name="Sparks H."/>
            <person name="Anderson J."/>
            <person name="Bakaric R."/>
            <person name="Luria V."/>
            <person name="Karger A."/>
            <person name="Kirschner M.W."/>
            <person name="Durand P.M."/>
            <person name="Michod R.E."/>
            <person name="Nozaki H."/>
            <person name="Olson B.J."/>
        </authorList>
    </citation>
    <scope>NUCLEOTIDE SEQUENCE [LARGE SCALE GENOMIC DNA]</scope>
    <source>
        <strain evidence="2">NIES-2863</strain>
    </source>
</reference>
<gene>
    <name evidence="1" type="ORF">GPECTOR_1181g442</name>
</gene>
<dbReference type="Proteomes" id="UP000075714">
    <property type="component" value="Unassembled WGS sequence"/>
</dbReference>
<proteinExistence type="predicted"/>
<keyword evidence="2" id="KW-1185">Reference proteome</keyword>
<name>A0A150FTL6_GONPE</name>